<dbReference type="Proteomes" id="UP000274756">
    <property type="component" value="Unassembled WGS sequence"/>
</dbReference>
<evidence type="ECO:0000313" key="1">
    <source>
        <dbReference type="EMBL" id="VDN57220.1"/>
    </source>
</evidence>
<keyword evidence="3" id="KW-1185">Reference proteome</keyword>
<evidence type="ECO:0000313" key="2">
    <source>
        <dbReference type="Proteomes" id="UP000038040"/>
    </source>
</evidence>
<name>A0A0N4U7R1_DRAME</name>
<reference evidence="1 3" key="2">
    <citation type="submission" date="2018-11" db="EMBL/GenBank/DDBJ databases">
        <authorList>
            <consortium name="Pathogen Informatics"/>
        </authorList>
    </citation>
    <scope>NUCLEOTIDE SEQUENCE [LARGE SCALE GENOMIC DNA]</scope>
</reference>
<evidence type="ECO:0000313" key="3">
    <source>
        <dbReference type="Proteomes" id="UP000274756"/>
    </source>
</evidence>
<reference evidence="4" key="1">
    <citation type="submission" date="2017-02" db="UniProtKB">
        <authorList>
            <consortium name="WormBaseParasite"/>
        </authorList>
    </citation>
    <scope>IDENTIFICATION</scope>
</reference>
<dbReference type="WBParaSite" id="DME_0000303401-mRNA-1">
    <property type="protein sequence ID" value="DME_0000303401-mRNA-1"/>
    <property type="gene ID" value="DME_0000303401"/>
</dbReference>
<organism evidence="2 4">
    <name type="scientific">Dracunculus medinensis</name>
    <name type="common">Guinea worm</name>
    <dbReference type="NCBI Taxonomy" id="318479"/>
    <lineage>
        <taxon>Eukaryota</taxon>
        <taxon>Metazoa</taxon>
        <taxon>Ecdysozoa</taxon>
        <taxon>Nematoda</taxon>
        <taxon>Chromadorea</taxon>
        <taxon>Rhabditida</taxon>
        <taxon>Spirurina</taxon>
        <taxon>Dracunculoidea</taxon>
        <taxon>Dracunculidae</taxon>
        <taxon>Dracunculus</taxon>
    </lineage>
</organism>
<dbReference type="OrthoDB" id="5870436at2759"/>
<dbReference type="Proteomes" id="UP000038040">
    <property type="component" value="Unplaced"/>
</dbReference>
<gene>
    <name evidence="1" type="ORF">DME_LOCUS7193</name>
</gene>
<protein>
    <submittedName>
        <fullName evidence="4">Phage protein</fullName>
    </submittedName>
</protein>
<dbReference type="AlphaFoldDB" id="A0A0N4U7R1"/>
<proteinExistence type="predicted"/>
<evidence type="ECO:0000313" key="4">
    <source>
        <dbReference type="WBParaSite" id="DME_0000303401-mRNA-1"/>
    </source>
</evidence>
<dbReference type="EMBL" id="UYYG01001159">
    <property type="protein sequence ID" value="VDN57220.1"/>
    <property type="molecule type" value="Genomic_DNA"/>
</dbReference>
<sequence>MAFADKSTFIPVEALEAFGNHPAELQIDIDDYFMGTQTNSETRRAQESTEQMELSKASLEETFKEKKITYKKPKIYQRVYAHKESNQL</sequence>
<accession>A0A0N4U7R1</accession>